<keyword evidence="1" id="KW-0472">Membrane</keyword>
<keyword evidence="3" id="KW-1185">Reference proteome</keyword>
<feature type="transmembrane region" description="Helical" evidence="1">
    <location>
        <begin position="46"/>
        <end position="68"/>
    </location>
</feature>
<dbReference type="InterPro" id="IPR058061">
    <property type="entry name" value="SCO4848-like"/>
</dbReference>
<dbReference type="NCBIfam" id="NF046117">
    <property type="entry name" value="SCO4848_fam"/>
    <property type="match status" value="1"/>
</dbReference>
<accession>A0A1G8J4M3</accession>
<dbReference type="Proteomes" id="UP000199258">
    <property type="component" value="Unassembled WGS sequence"/>
</dbReference>
<sequence>MELPLPLSIVLIVSGLWSLIVWPPFLRRVFKDPRSRDLHGAATRFLKVHFMLVSTSMILGAATLVIGFRTLAA</sequence>
<organism evidence="2 3">
    <name type="scientific">Arthrobacter subterraneus</name>
    <dbReference type="NCBI Taxonomy" id="335973"/>
    <lineage>
        <taxon>Bacteria</taxon>
        <taxon>Bacillati</taxon>
        <taxon>Actinomycetota</taxon>
        <taxon>Actinomycetes</taxon>
        <taxon>Micrococcales</taxon>
        <taxon>Micrococcaceae</taxon>
        <taxon>Arthrobacter</taxon>
    </lineage>
</organism>
<reference evidence="2 3" key="1">
    <citation type="submission" date="2016-10" db="EMBL/GenBank/DDBJ databases">
        <authorList>
            <person name="de Groot N.N."/>
        </authorList>
    </citation>
    <scope>NUCLEOTIDE SEQUENCE [LARGE SCALE GENOMIC DNA]</scope>
    <source>
        <strain evidence="2 3">NP_1H</strain>
    </source>
</reference>
<dbReference type="Pfam" id="PF26606">
    <property type="entry name" value="SCO4848"/>
    <property type="match status" value="1"/>
</dbReference>
<feature type="transmembrane region" description="Helical" evidence="1">
    <location>
        <begin position="6"/>
        <end position="25"/>
    </location>
</feature>
<name>A0A1G8J4M3_9MICC</name>
<dbReference type="OrthoDB" id="4954985at2"/>
<dbReference type="STRING" id="335973.SAMN04488693_10813"/>
<proteinExistence type="predicted"/>
<keyword evidence="1" id="KW-1133">Transmembrane helix</keyword>
<evidence type="ECO:0000313" key="3">
    <source>
        <dbReference type="Proteomes" id="UP000199258"/>
    </source>
</evidence>
<evidence type="ECO:0000313" key="2">
    <source>
        <dbReference type="EMBL" id="SDI25610.1"/>
    </source>
</evidence>
<gene>
    <name evidence="2" type="ORF">SAMN04488693_10813</name>
</gene>
<evidence type="ECO:0000256" key="1">
    <source>
        <dbReference type="SAM" id="Phobius"/>
    </source>
</evidence>
<protein>
    <submittedName>
        <fullName evidence="2">Uncharacterized protein</fullName>
    </submittedName>
</protein>
<dbReference type="RefSeq" id="WP_090586532.1">
    <property type="nucleotide sequence ID" value="NZ_FNDT01000008.1"/>
</dbReference>
<dbReference type="EMBL" id="FNDT01000008">
    <property type="protein sequence ID" value="SDI25610.1"/>
    <property type="molecule type" value="Genomic_DNA"/>
</dbReference>
<keyword evidence="1" id="KW-0812">Transmembrane</keyword>
<dbReference type="AlphaFoldDB" id="A0A1G8J4M3"/>